<evidence type="ECO:0000256" key="1">
    <source>
        <dbReference type="SAM" id="MobiDB-lite"/>
    </source>
</evidence>
<sequence length="524" mass="59094">MGACVSSAHVPSSPSSRKHGPHGAHRSKKYLKRKILYRRRRSKLTASVSDAPVIHFEKTGNGSNLTLHLTQLQWHHSELDAINGTVICEEEAWFDSVSILESDSDEDFSSVNGDFAPASSNQIETQLQKFEQYIKMDPEANEQIRSPETDAPEIAAKLRLLGSLRISREGKLEKQEKALDSPIRYATPNCTPRFAASSSSNKISPLPSASPRGPQRRKSAVIRLSIKRKSFDGDQTTEICASKRYLYRPRAGMSVPCSSAEKMLQGCWSLLEPSSFKLRGESFFRDKKKSPAPGYSPYIPFGVDLFLCPRKINHVAQHIELPLIKPHDKVPSLLIVNIQMPTYPAPVFLGESDGEGISLVIYFKLSENFDEEIPAQFQDSIKRLVSDEMEKVKGFRESTVPYRERLKIMAGLVNPDDMNLSGTEKKLVQAYNEKPVLSRPQHNFYAGPNYFEIDLDVHRFSYISRKGLEAFRERLKNGIISLGLAIQAQKQEELPERVLCCVRLNKIDFVDHGQIPTLVTEYDE</sequence>
<feature type="region of interest" description="Disordered" evidence="1">
    <location>
        <begin position="194"/>
        <end position="218"/>
    </location>
</feature>
<dbReference type="InterPro" id="IPR009769">
    <property type="entry name" value="EDR2_C"/>
</dbReference>
<gene>
    <name evidence="3" type="ORF">LUZ63_014369</name>
</gene>
<dbReference type="PANTHER" id="PTHR31558">
    <property type="entry name" value="CW14 PROTEIN"/>
    <property type="match status" value="1"/>
</dbReference>
<feature type="region of interest" description="Disordered" evidence="1">
    <location>
        <begin position="1"/>
        <end position="27"/>
    </location>
</feature>
<dbReference type="EMBL" id="JAMQYH010000004">
    <property type="protein sequence ID" value="KAJ1690214.1"/>
    <property type="molecule type" value="Genomic_DNA"/>
</dbReference>
<dbReference type="Pfam" id="PF07059">
    <property type="entry name" value="EDR2_C"/>
    <property type="match status" value="1"/>
</dbReference>
<organism evidence="3 4">
    <name type="scientific">Rhynchospora breviuscula</name>
    <dbReference type="NCBI Taxonomy" id="2022672"/>
    <lineage>
        <taxon>Eukaryota</taxon>
        <taxon>Viridiplantae</taxon>
        <taxon>Streptophyta</taxon>
        <taxon>Embryophyta</taxon>
        <taxon>Tracheophyta</taxon>
        <taxon>Spermatophyta</taxon>
        <taxon>Magnoliopsida</taxon>
        <taxon>Liliopsida</taxon>
        <taxon>Poales</taxon>
        <taxon>Cyperaceae</taxon>
        <taxon>Cyperoideae</taxon>
        <taxon>Rhynchosporeae</taxon>
        <taxon>Rhynchospora</taxon>
    </lineage>
</organism>
<evidence type="ECO:0000313" key="3">
    <source>
        <dbReference type="EMBL" id="KAJ1690214.1"/>
    </source>
</evidence>
<proteinExistence type="predicted"/>
<feature type="compositionally biased region" description="Low complexity" evidence="1">
    <location>
        <begin position="1"/>
        <end position="15"/>
    </location>
</feature>
<protein>
    <recommendedName>
        <fullName evidence="2">Protein ENHANCED DISEASE RESISTANCE 2 C-terminal domain-containing protein</fullName>
    </recommendedName>
</protein>
<evidence type="ECO:0000313" key="4">
    <source>
        <dbReference type="Proteomes" id="UP001151287"/>
    </source>
</evidence>
<keyword evidence="4" id="KW-1185">Reference proteome</keyword>
<dbReference type="Proteomes" id="UP001151287">
    <property type="component" value="Unassembled WGS sequence"/>
</dbReference>
<feature type="compositionally biased region" description="Low complexity" evidence="1">
    <location>
        <begin position="195"/>
        <end position="210"/>
    </location>
</feature>
<feature type="domain" description="Protein ENHANCED DISEASE RESISTANCE 2 C-terminal" evidence="2">
    <location>
        <begin position="268"/>
        <end position="508"/>
    </location>
</feature>
<accession>A0A9Q0CAU1</accession>
<evidence type="ECO:0000259" key="2">
    <source>
        <dbReference type="Pfam" id="PF07059"/>
    </source>
</evidence>
<reference evidence="3" key="1">
    <citation type="journal article" date="2022" name="Cell">
        <title>Repeat-based holocentromeres influence genome architecture and karyotype evolution.</title>
        <authorList>
            <person name="Hofstatter P.G."/>
            <person name="Thangavel G."/>
            <person name="Lux T."/>
            <person name="Neumann P."/>
            <person name="Vondrak T."/>
            <person name="Novak P."/>
            <person name="Zhang M."/>
            <person name="Costa L."/>
            <person name="Castellani M."/>
            <person name="Scott A."/>
            <person name="Toegelov H."/>
            <person name="Fuchs J."/>
            <person name="Mata-Sucre Y."/>
            <person name="Dias Y."/>
            <person name="Vanzela A.L.L."/>
            <person name="Huettel B."/>
            <person name="Almeida C.C.S."/>
            <person name="Simkova H."/>
            <person name="Souza G."/>
            <person name="Pedrosa-Harand A."/>
            <person name="Macas J."/>
            <person name="Mayer K.F.X."/>
            <person name="Houben A."/>
            <person name="Marques A."/>
        </authorList>
    </citation>
    <scope>NUCLEOTIDE SEQUENCE</scope>
    <source>
        <strain evidence="3">RhyBre1mFocal</strain>
    </source>
</reference>
<dbReference type="PANTHER" id="PTHR31558:SF40">
    <property type="entry name" value="EXPRESSED PROTEIN"/>
    <property type="match status" value="1"/>
</dbReference>
<dbReference type="OrthoDB" id="9970435at2759"/>
<dbReference type="AlphaFoldDB" id="A0A9Q0CAU1"/>
<feature type="compositionally biased region" description="Basic residues" evidence="1">
    <location>
        <begin position="16"/>
        <end position="27"/>
    </location>
</feature>
<comment type="caution">
    <text evidence="3">The sequence shown here is derived from an EMBL/GenBank/DDBJ whole genome shotgun (WGS) entry which is preliminary data.</text>
</comment>
<name>A0A9Q0CAU1_9POAL</name>